<dbReference type="KEGG" id="aft:BBF96_12755"/>
<reference evidence="2 3" key="1">
    <citation type="submission" date="2016-07" db="EMBL/GenBank/DDBJ databases">
        <title>Genome and transcriptome analysis of iron-reducing fermentative bacteria Anoxybacter fermentans.</title>
        <authorList>
            <person name="Zeng X."/>
            <person name="Shao Z."/>
        </authorList>
    </citation>
    <scope>NUCLEOTIDE SEQUENCE [LARGE SCALE GENOMIC DNA]</scope>
    <source>
        <strain evidence="2 3">DY22613</strain>
    </source>
</reference>
<protein>
    <recommendedName>
        <fullName evidence="1">Putative Se/S carrier protein-like domain-containing protein</fullName>
    </recommendedName>
</protein>
<evidence type="ECO:0000259" key="1">
    <source>
        <dbReference type="Pfam" id="PF11823"/>
    </source>
</evidence>
<dbReference type="EMBL" id="CP016379">
    <property type="protein sequence ID" value="AZR74190.1"/>
    <property type="molecule type" value="Genomic_DNA"/>
</dbReference>
<proteinExistence type="predicted"/>
<keyword evidence="3" id="KW-1185">Reference proteome</keyword>
<gene>
    <name evidence="2" type="ORF">BBF96_12755</name>
</gene>
<dbReference type="AlphaFoldDB" id="A0A3S9T0Z7"/>
<accession>A0A3S9T0Z7</accession>
<sequence>MSREYLVFTFPSTYHALRAEKALKENGYHNCGEVIRVKPEIKLEIQKILEEVGIKIEAIHLIKSQKKHILIDNFFGF</sequence>
<dbReference type="InterPro" id="IPR021778">
    <property type="entry name" value="Se/S_carrier-like"/>
</dbReference>
<dbReference type="RefSeq" id="WP_127017546.1">
    <property type="nucleotide sequence ID" value="NZ_CP016379.1"/>
</dbReference>
<evidence type="ECO:0000313" key="3">
    <source>
        <dbReference type="Proteomes" id="UP000267250"/>
    </source>
</evidence>
<dbReference type="OrthoDB" id="3192849at2"/>
<evidence type="ECO:0000313" key="2">
    <source>
        <dbReference type="EMBL" id="AZR74190.1"/>
    </source>
</evidence>
<organism evidence="2 3">
    <name type="scientific">Anoxybacter fermentans</name>
    <dbReference type="NCBI Taxonomy" id="1323375"/>
    <lineage>
        <taxon>Bacteria</taxon>
        <taxon>Bacillati</taxon>
        <taxon>Bacillota</taxon>
        <taxon>Clostridia</taxon>
        <taxon>Halanaerobiales</taxon>
        <taxon>Anoxybacter</taxon>
    </lineage>
</organism>
<name>A0A3S9T0Z7_9FIRM</name>
<dbReference type="Proteomes" id="UP000267250">
    <property type="component" value="Chromosome"/>
</dbReference>
<dbReference type="Pfam" id="PF11823">
    <property type="entry name" value="Se_S_carrier"/>
    <property type="match status" value="1"/>
</dbReference>
<feature type="domain" description="Putative Se/S carrier protein-like" evidence="1">
    <location>
        <begin position="5"/>
        <end position="60"/>
    </location>
</feature>